<dbReference type="Proteomes" id="UP000476411">
    <property type="component" value="Chromosome"/>
</dbReference>
<accession>A0A6B9ZBN0</accession>
<gene>
    <name evidence="1" type="ORF">GWR21_08920</name>
</gene>
<dbReference type="InterPro" id="IPR025737">
    <property type="entry name" value="FApF"/>
</dbReference>
<organism evidence="1 2">
    <name type="scientific">Chitinophaga agri</name>
    <dbReference type="NCBI Taxonomy" id="2703787"/>
    <lineage>
        <taxon>Bacteria</taxon>
        <taxon>Pseudomonadati</taxon>
        <taxon>Bacteroidota</taxon>
        <taxon>Chitinophagia</taxon>
        <taxon>Chitinophagales</taxon>
        <taxon>Chitinophagaceae</taxon>
        <taxon>Chitinophaga</taxon>
    </lineage>
</organism>
<evidence type="ECO:0000313" key="2">
    <source>
        <dbReference type="Proteomes" id="UP000476411"/>
    </source>
</evidence>
<dbReference type="RefSeq" id="WP_162331403.1">
    <property type="nucleotide sequence ID" value="NZ_CP048113.1"/>
</dbReference>
<proteinExistence type="predicted"/>
<protein>
    <recommendedName>
        <fullName evidence="3">Phenol degradation protein meta</fullName>
    </recommendedName>
</protein>
<reference evidence="1 2" key="1">
    <citation type="submission" date="2020-01" db="EMBL/GenBank/DDBJ databases">
        <title>Complete genome sequence of Chitinophaga sp. H33E-04 isolated from quinoa roots.</title>
        <authorList>
            <person name="Weon H.-Y."/>
            <person name="Lee S.A."/>
        </authorList>
    </citation>
    <scope>NUCLEOTIDE SEQUENCE [LARGE SCALE GENOMIC DNA]</scope>
    <source>
        <strain evidence="1 2">H33E-04</strain>
    </source>
</reference>
<dbReference type="AlphaFoldDB" id="A0A6B9ZBN0"/>
<dbReference type="EMBL" id="CP048113">
    <property type="protein sequence ID" value="QHS59708.1"/>
    <property type="molecule type" value="Genomic_DNA"/>
</dbReference>
<keyword evidence="2" id="KW-1185">Reference proteome</keyword>
<dbReference type="Pfam" id="PF13557">
    <property type="entry name" value="Phenol_MetA_deg"/>
    <property type="match status" value="1"/>
</dbReference>
<evidence type="ECO:0008006" key="3">
    <source>
        <dbReference type="Google" id="ProtNLM"/>
    </source>
</evidence>
<evidence type="ECO:0000313" key="1">
    <source>
        <dbReference type="EMBL" id="QHS59708.1"/>
    </source>
</evidence>
<sequence>MKRYITASLSGILTKISVISPLTIRTLTISVFAVMAFSGHMHAQAPTLPPTNLGLANVFDGIAGKPGFLYQGYVQAFQTRGIYDQYGNKAATDLKINSLVTLHQFICLSKVKALGGNLGFTVIVPVAQVSASSINTGAPAANPKVWGDIITGVAVQWSDRKLFGKAFSHRTELDVSIPTGAFNDAYAINPSAHLYSFGMYHAFTLLVNKQLSVSARNQFNYNTRIIDSKAQPGTFYNGNYSVDYTILPGLKVEAAAYYLHQFNQDRYDGHSNYYATQYGITDTRERVLGYGPGVAYFLPGGGLMELKVFSETAAKNRPAGWRPTLRVAIPLTR</sequence>
<dbReference type="KEGG" id="chih:GWR21_08920"/>
<name>A0A6B9ZBN0_9BACT</name>